<dbReference type="AlphaFoldDB" id="A0A2P6SI24"/>
<dbReference type="Gene3D" id="3.40.50.720">
    <property type="entry name" value="NAD(P)-binding Rossmann-like Domain"/>
    <property type="match status" value="2"/>
</dbReference>
<accession>A0A2P6SI24</accession>
<dbReference type="STRING" id="74649.A0A2P6SI24"/>
<dbReference type="GO" id="GO:0000226">
    <property type="term" value="P:microtubule cytoskeleton organization"/>
    <property type="evidence" value="ECO:0007669"/>
    <property type="project" value="InterPro"/>
</dbReference>
<dbReference type="PANTHER" id="PTHR43254">
    <property type="entry name" value="C-TERMINAL BINDING PROTEIN AN-RELATED"/>
    <property type="match status" value="1"/>
</dbReference>
<keyword evidence="2" id="KW-1185">Reference proteome</keyword>
<name>A0A2P6SI24_ROSCH</name>
<sequence length="80" mass="9437">MTTYGHMPIETGRGWEGIPFMDVCVKEMLNVLILPHSADYSKEVWLEIREKAISVLQTFFFDGVVPKKMLYLMRMRRKVK</sequence>
<comment type="caution">
    <text evidence="1">The sequence shown here is derived from an EMBL/GenBank/DDBJ whole genome shotgun (WGS) entry which is preliminary data.</text>
</comment>
<reference evidence="1 2" key="1">
    <citation type="journal article" date="2018" name="Nat. Genet.">
        <title>The Rosa genome provides new insights in the design of modern roses.</title>
        <authorList>
            <person name="Bendahmane M."/>
        </authorList>
    </citation>
    <scope>NUCLEOTIDE SEQUENCE [LARGE SCALE GENOMIC DNA]</scope>
    <source>
        <strain evidence="2">cv. Old Blush</strain>
    </source>
</reference>
<dbReference type="InterPro" id="IPR045015">
    <property type="entry name" value="AN-like"/>
</dbReference>
<dbReference type="Gramene" id="PRQ58330">
    <property type="protein sequence ID" value="PRQ58330"/>
    <property type="gene ID" value="RchiOBHm_Chr1g0358111"/>
</dbReference>
<evidence type="ECO:0000313" key="2">
    <source>
        <dbReference type="Proteomes" id="UP000238479"/>
    </source>
</evidence>
<proteinExistence type="predicted"/>
<evidence type="ECO:0000313" key="1">
    <source>
        <dbReference type="EMBL" id="PRQ58330.1"/>
    </source>
</evidence>
<protein>
    <submittedName>
        <fullName evidence="1">Uncharacterized protein</fullName>
    </submittedName>
</protein>
<organism evidence="1 2">
    <name type="scientific">Rosa chinensis</name>
    <name type="common">China rose</name>
    <dbReference type="NCBI Taxonomy" id="74649"/>
    <lineage>
        <taxon>Eukaryota</taxon>
        <taxon>Viridiplantae</taxon>
        <taxon>Streptophyta</taxon>
        <taxon>Embryophyta</taxon>
        <taxon>Tracheophyta</taxon>
        <taxon>Spermatophyta</taxon>
        <taxon>Magnoliopsida</taxon>
        <taxon>eudicotyledons</taxon>
        <taxon>Gunneridae</taxon>
        <taxon>Pentapetalae</taxon>
        <taxon>rosids</taxon>
        <taxon>fabids</taxon>
        <taxon>Rosales</taxon>
        <taxon>Rosaceae</taxon>
        <taxon>Rosoideae</taxon>
        <taxon>Rosoideae incertae sedis</taxon>
        <taxon>Rosa</taxon>
    </lineage>
</organism>
<dbReference type="PANTHER" id="PTHR43254:SF3">
    <property type="entry name" value="C-TERMINAL BINDING PROTEIN AN"/>
    <property type="match status" value="1"/>
</dbReference>
<dbReference type="EMBL" id="PDCK01000039">
    <property type="protein sequence ID" value="PRQ58330.1"/>
    <property type="molecule type" value="Genomic_DNA"/>
</dbReference>
<gene>
    <name evidence="1" type="ORF">RchiOBHm_Chr1g0358111</name>
</gene>
<dbReference type="Proteomes" id="UP000238479">
    <property type="component" value="Chromosome 1"/>
</dbReference>